<dbReference type="CTD" id="56945"/>
<dbReference type="Proteomes" id="UP000494040">
    <property type="component" value="Unassembled WGS sequence"/>
</dbReference>
<reference evidence="1" key="1">
    <citation type="submission" date="2022-01" db="UniProtKB">
        <authorList>
            <consortium name="EnsemblMetazoa"/>
        </authorList>
    </citation>
    <scope>IDENTIFICATION</scope>
</reference>
<evidence type="ECO:0000313" key="2">
    <source>
        <dbReference type="Proteomes" id="UP000494040"/>
    </source>
</evidence>
<dbReference type="KEGG" id="clec:106670723"/>
<evidence type="ECO:0000313" key="1">
    <source>
        <dbReference type="EnsemblMetazoa" id="XP_014256780.1"/>
    </source>
</evidence>
<evidence type="ECO:0008006" key="3">
    <source>
        <dbReference type="Google" id="ProtNLM"/>
    </source>
</evidence>
<dbReference type="Pfam" id="PF10245">
    <property type="entry name" value="MRP-S22"/>
    <property type="match status" value="1"/>
</dbReference>
<dbReference type="GeneID" id="106670723"/>
<dbReference type="RefSeq" id="XP_014256780.1">
    <property type="nucleotide sequence ID" value="XM_014401294.2"/>
</dbReference>
<dbReference type="GO" id="GO:0003735">
    <property type="term" value="F:structural constituent of ribosome"/>
    <property type="evidence" value="ECO:0007669"/>
    <property type="project" value="TreeGrafter"/>
</dbReference>
<dbReference type="EnsemblMetazoa" id="XM_014401294.2">
    <property type="protein sequence ID" value="XP_014256780.1"/>
    <property type="gene ID" value="LOC106670723"/>
</dbReference>
<dbReference type="PANTHER" id="PTHR13071">
    <property type="entry name" value="MITOCHONDRIAL 28S RIBOSOMAL PROTEIN S22"/>
    <property type="match status" value="1"/>
</dbReference>
<sequence length="326" mass="38710">MNILRKCFSIEIPQGFRQLNAAYCKSVGKPKELLFFDKSVQKILKDVTDKDYAIVFRRKKEGKRLKAPQFKFMTDEEYKEELRLAEKKSERMLQMPPVIPPRKEIDYVFVKDDHLKGYSDSKFVFTDISFGKTDQNRCIVVRDPDGTLRKANWEERDRMNKMYFPREGRSVKKPEMFETNYLTRLLEQEEYEFILDKACIQYEPDDPDFINIRNLTFDDINKKGNFLKLRSTRHFGPMVFYLALNNNINNILETYINTDRLDHGVKVIKLHCLLHPENNFKVMFVEGEEMNYIEEFVNKTYPDSQLQNAIKKYKALVHRQSSSNAA</sequence>
<protein>
    <recommendedName>
        <fullName evidence="3">28S ribosomal protein S22, mitochondrial</fullName>
    </recommendedName>
</protein>
<dbReference type="AlphaFoldDB" id="A0A8I6S2D2"/>
<dbReference type="OMA" id="ARWHERE"/>
<organism evidence="1 2">
    <name type="scientific">Cimex lectularius</name>
    <name type="common">Bed bug</name>
    <name type="synonym">Acanthia lectularia</name>
    <dbReference type="NCBI Taxonomy" id="79782"/>
    <lineage>
        <taxon>Eukaryota</taxon>
        <taxon>Metazoa</taxon>
        <taxon>Ecdysozoa</taxon>
        <taxon>Arthropoda</taxon>
        <taxon>Hexapoda</taxon>
        <taxon>Insecta</taxon>
        <taxon>Pterygota</taxon>
        <taxon>Neoptera</taxon>
        <taxon>Paraneoptera</taxon>
        <taxon>Hemiptera</taxon>
        <taxon>Heteroptera</taxon>
        <taxon>Panheteroptera</taxon>
        <taxon>Cimicomorpha</taxon>
        <taxon>Cimicidae</taxon>
        <taxon>Cimex</taxon>
    </lineage>
</organism>
<name>A0A8I6S2D2_CIMLE</name>
<dbReference type="GO" id="GO:0005763">
    <property type="term" value="C:mitochondrial small ribosomal subunit"/>
    <property type="evidence" value="ECO:0007669"/>
    <property type="project" value="TreeGrafter"/>
</dbReference>
<keyword evidence="2" id="KW-1185">Reference proteome</keyword>
<dbReference type="InterPro" id="IPR019374">
    <property type="entry name" value="Ribosomal_mS22"/>
</dbReference>
<dbReference type="PANTHER" id="PTHR13071:SF4">
    <property type="entry name" value="SMALL RIBOSOMAL SUBUNIT PROTEIN MS22"/>
    <property type="match status" value="1"/>
</dbReference>
<proteinExistence type="predicted"/>
<dbReference type="OrthoDB" id="10052321at2759"/>
<accession>A0A8I6S2D2</accession>